<gene>
    <name evidence="1" type="ORF">LuPra_05867</name>
</gene>
<dbReference type="AlphaFoldDB" id="A0A143PXS0"/>
<dbReference type="Proteomes" id="UP000076079">
    <property type="component" value="Chromosome"/>
</dbReference>
<name>A0A143PXS0_LUTPR</name>
<evidence type="ECO:0008006" key="3">
    <source>
        <dbReference type="Google" id="ProtNLM"/>
    </source>
</evidence>
<dbReference type="RefSeq" id="WP_234800606.1">
    <property type="nucleotide sequence ID" value="NZ_CP015136.1"/>
</dbReference>
<evidence type="ECO:0000313" key="2">
    <source>
        <dbReference type="Proteomes" id="UP000076079"/>
    </source>
</evidence>
<protein>
    <recommendedName>
        <fullName evidence="3">DUF885 domain-containing protein</fullName>
    </recommendedName>
</protein>
<keyword evidence="2" id="KW-1185">Reference proteome</keyword>
<dbReference type="PATRIC" id="fig|1813736.3.peg.6168"/>
<organism evidence="1 2">
    <name type="scientific">Luteitalea pratensis</name>
    <dbReference type="NCBI Taxonomy" id="1855912"/>
    <lineage>
        <taxon>Bacteria</taxon>
        <taxon>Pseudomonadati</taxon>
        <taxon>Acidobacteriota</taxon>
        <taxon>Vicinamibacteria</taxon>
        <taxon>Vicinamibacterales</taxon>
        <taxon>Vicinamibacteraceae</taxon>
        <taxon>Luteitalea</taxon>
    </lineage>
</organism>
<reference evidence="1 2" key="1">
    <citation type="journal article" date="2016" name="Genome Announc.">
        <title>First Complete Genome Sequence of a Subdivision 6 Acidobacterium Strain.</title>
        <authorList>
            <person name="Huang S."/>
            <person name="Vieira S."/>
            <person name="Bunk B."/>
            <person name="Riedel T."/>
            <person name="Sproer C."/>
            <person name="Overmann J."/>
        </authorList>
    </citation>
    <scope>NUCLEOTIDE SEQUENCE [LARGE SCALE GENOMIC DNA]</scope>
    <source>
        <strain evidence="2">DSM 100886 HEG_-6_39</strain>
    </source>
</reference>
<proteinExistence type="predicted"/>
<dbReference type="Pfam" id="PF05960">
    <property type="entry name" value="DUF885"/>
    <property type="match status" value="1"/>
</dbReference>
<dbReference type="PANTHER" id="PTHR33361">
    <property type="entry name" value="GLR0591 PROTEIN"/>
    <property type="match status" value="1"/>
</dbReference>
<evidence type="ECO:0000313" key="1">
    <source>
        <dbReference type="EMBL" id="AMY12589.1"/>
    </source>
</evidence>
<dbReference type="STRING" id="1855912.LuPra_05867"/>
<accession>A0A143PXS0</accession>
<dbReference type="EMBL" id="CP015136">
    <property type="protein sequence ID" value="AMY12589.1"/>
    <property type="molecule type" value="Genomic_DNA"/>
</dbReference>
<reference evidence="2" key="2">
    <citation type="submission" date="2016-04" db="EMBL/GenBank/DDBJ databases">
        <title>First Complete Genome Sequence of a Subdivision 6 Acidobacterium.</title>
        <authorList>
            <person name="Huang S."/>
            <person name="Vieira S."/>
            <person name="Bunk B."/>
            <person name="Riedel T."/>
            <person name="Sproeer C."/>
            <person name="Overmann J."/>
        </authorList>
    </citation>
    <scope>NUCLEOTIDE SEQUENCE [LARGE SCALE GENOMIC DNA]</scope>
    <source>
        <strain evidence="2">DSM 100886 HEG_-6_39</strain>
    </source>
</reference>
<dbReference type="PANTHER" id="PTHR33361:SF2">
    <property type="entry name" value="DUF885 DOMAIN-CONTAINING PROTEIN"/>
    <property type="match status" value="1"/>
</dbReference>
<dbReference type="InterPro" id="IPR010281">
    <property type="entry name" value="DUF885"/>
</dbReference>
<dbReference type="PROSITE" id="PS51257">
    <property type="entry name" value="PROKAR_LIPOPROTEIN"/>
    <property type="match status" value="1"/>
</dbReference>
<sequence length="599" mass="66689">MRVRAAVLVVVIAGAGLGCREVQAPGSGEAGKAARSAAQRGLAALLDTEWEWRLRENPQFATTVGDHRYDDQLSKESIADQTRRAADTQRFLDDAGNIARAQLPGPELITLDMFRAELEDRLAAFKFREYLLPINADSGFHSSFALMPQTLRLETTRDYDNYLARLRAFPRYMDEHIARMREGLKAGITVPQVALAGADTAVGPLMPTDPTASPLYAPFRSVPVTFPAEERTRLESSARTAIADAVTPAYAKFRAFLTTEYIPGARTTIAASALPDGAAFYQQLVKRFTTLPLTPEQVHATGLAEVARIRAEMEGVMRSTGFTGDFAAFLTMLRTDPRFYPKTGEQLLKEGSWIAKRMDAKLPSLFGRLPRQPYGVAPVPAYLAPKYTAGRYNGNPQDGTEPGYYWLNTFALDTRPLYNLEALTLHEAVPGHHLQIALANEAGDVAKFRRYSYISAFGEGWGLYSEWLGLEAGFYTDPYSNFGRLTYAMWRAARLVVDTGMHVKGWTRQQSIEYLSSNTALSLHECTTETDRYISWPGQALSYKIGELKIRQLRARAEKALGPKFDRRRFHDAVLANGSVPLPVLEHQIDAFIKRESAR</sequence>
<dbReference type="KEGG" id="abac:LuPra_05867"/>